<dbReference type="Proteomes" id="UP000887574">
    <property type="component" value="Unplaced"/>
</dbReference>
<organism evidence="1 2">
    <name type="scientific">Ditylenchus dipsaci</name>
    <dbReference type="NCBI Taxonomy" id="166011"/>
    <lineage>
        <taxon>Eukaryota</taxon>
        <taxon>Metazoa</taxon>
        <taxon>Ecdysozoa</taxon>
        <taxon>Nematoda</taxon>
        <taxon>Chromadorea</taxon>
        <taxon>Rhabditida</taxon>
        <taxon>Tylenchina</taxon>
        <taxon>Tylenchomorpha</taxon>
        <taxon>Sphaerularioidea</taxon>
        <taxon>Anguinidae</taxon>
        <taxon>Anguininae</taxon>
        <taxon>Ditylenchus</taxon>
    </lineage>
</organism>
<dbReference type="PROSITE" id="PS50896">
    <property type="entry name" value="LISH"/>
    <property type="match status" value="1"/>
</dbReference>
<reference evidence="2" key="1">
    <citation type="submission" date="2022-11" db="UniProtKB">
        <authorList>
            <consortium name="WormBaseParasite"/>
        </authorList>
    </citation>
    <scope>IDENTIFICATION</scope>
</reference>
<evidence type="ECO:0000313" key="1">
    <source>
        <dbReference type="Proteomes" id="UP000887574"/>
    </source>
</evidence>
<name>A0A915E6I4_9BILA</name>
<dbReference type="InterPro" id="IPR006594">
    <property type="entry name" value="LisH"/>
</dbReference>
<dbReference type="WBParaSite" id="jg3088">
    <property type="protein sequence ID" value="jg3088"/>
    <property type="gene ID" value="jg3088"/>
</dbReference>
<proteinExistence type="predicted"/>
<evidence type="ECO:0000313" key="2">
    <source>
        <dbReference type="WBParaSite" id="jg3088"/>
    </source>
</evidence>
<accession>A0A915E6I4</accession>
<protein>
    <submittedName>
        <fullName evidence="2">LisH domain-containing protein</fullName>
    </submittedName>
</protein>
<sequence length="182" mass="21015">MDTCLAKHISKFQAIVNELINDPLQNSKTMECDTVPELSVHAQYILEECLVKIKNVLRDMLQEHRLVHPPISKCGKDLDRNFQSDLNGLMKNEKNIETNPDHLQKANKLIFEHLMSLGRVDVAETFMEESELAFEVPPKYDMQLVKNIMEPFRAKNFLPAINWVEQNAPKKRICYFASTVST</sequence>
<dbReference type="AlphaFoldDB" id="A0A915E6I4"/>
<keyword evidence="1" id="KW-1185">Reference proteome</keyword>